<keyword evidence="2" id="KW-1185">Reference proteome</keyword>
<comment type="caution">
    <text evidence="1">The sequence shown here is derived from an EMBL/GenBank/DDBJ whole genome shotgun (WGS) entry which is preliminary data.</text>
</comment>
<organism evidence="1 2">
    <name type="scientific">Irpex rosettiformis</name>
    <dbReference type="NCBI Taxonomy" id="378272"/>
    <lineage>
        <taxon>Eukaryota</taxon>
        <taxon>Fungi</taxon>
        <taxon>Dikarya</taxon>
        <taxon>Basidiomycota</taxon>
        <taxon>Agaricomycotina</taxon>
        <taxon>Agaricomycetes</taxon>
        <taxon>Polyporales</taxon>
        <taxon>Irpicaceae</taxon>
        <taxon>Irpex</taxon>
    </lineage>
</organism>
<dbReference type="Proteomes" id="UP001055072">
    <property type="component" value="Unassembled WGS sequence"/>
</dbReference>
<name>A0ACB8UEZ7_9APHY</name>
<reference evidence="1" key="1">
    <citation type="journal article" date="2021" name="Environ. Microbiol.">
        <title>Gene family expansions and transcriptome signatures uncover fungal adaptations to wood decay.</title>
        <authorList>
            <person name="Hage H."/>
            <person name="Miyauchi S."/>
            <person name="Viragh M."/>
            <person name="Drula E."/>
            <person name="Min B."/>
            <person name="Chaduli D."/>
            <person name="Navarro D."/>
            <person name="Favel A."/>
            <person name="Norest M."/>
            <person name="Lesage-Meessen L."/>
            <person name="Balint B."/>
            <person name="Merenyi Z."/>
            <person name="de Eugenio L."/>
            <person name="Morin E."/>
            <person name="Martinez A.T."/>
            <person name="Baldrian P."/>
            <person name="Stursova M."/>
            <person name="Martinez M.J."/>
            <person name="Novotny C."/>
            <person name="Magnuson J.K."/>
            <person name="Spatafora J.W."/>
            <person name="Maurice S."/>
            <person name="Pangilinan J."/>
            <person name="Andreopoulos W."/>
            <person name="LaButti K."/>
            <person name="Hundley H."/>
            <person name="Na H."/>
            <person name="Kuo A."/>
            <person name="Barry K."/>
            <person name="Lipzen A."/>
            <person name="Henrissat B."/>
            <person name="Riley R."/>
            <person name="Ahrendt S."/>
            <person name="Nagy L.G."/>
            <person name="Grigoriev I.V."/>
            <person name="Martin F."/>
            <person name="Rosso M.N."/>
        </authorList>
    </citation>
    <scope>NUCLEOTIDE SEQUENCE</scope>
    <source>
        <strain evidence="1">CBS 384.51</strain>
    </source>
</reference>
<accession>A0ACB8UEZ7</accession>
<evidence type="ECO:0000313" key="1">
    <source>
        <dbReference type="EMBL" id="KAI0092741.1"/>
    </source>
</evidence>
<sequence length="238" mass="24826">MPKKACGEYVFEARHRQMDTLAAFGCNPAAQLVLPSFPRLPRRSSASGKPIRAGHPSTLVAPAGGCCAKVNAESIRSVRRQSAASVASCAGKSCCTGSQVSVDSCAGKLCYAEPKSSTDSCEGKSCCARPQSPVDSCAGKSCCGEAPAAASAASDAVLIRPLLEGIKSLIELSDAVYRRIVLNFVRAFVYNTVAILFAAGAFVNARITPAYAGLGELVSVLPVVLIAMQLRMFKKLAF</sequence>
<protein>
    <submittedName>
        <fullName evidence="1">Uncharacterized protein</fullName>
    </submittedName>
</protein>
<gene>
    <name evidence="1" type="ORF">BDY19DRAFT_503173</name>
</gene>
<dbReference type="EMBL" id="MU274903">
    <property type="protein sequence ID" value="KAI0092741.1"/>
    <property type="molecule type" value="Genomic_DNA"/>
</dbReference>
<evidence type="ECO:0000313" key="2">
    <source>
        <dbReference type="Proteomes" id="UP001055072"/>
    </source>
</evidence>
<proteinExistence type="predicted"/>